<protein>
    <submittedName>
        <fullName evidence="1">Uncharacterized protein</fullName>
    </submittedName>
</protein>
<sequence>MSLPSGFIVVGIGMRVTIVTLRSRIIPRKFGRGSYGGNVRYCVGLVVNNFLYTNI</sequence>
<accession>A0A381QVE7</accession>
<proteinExistence type="predicted"/>
<name>A0A381QVE7_9ZZZZ</name>
<dbReference type="AlphaFoldDB" id="A0A381QVE7"/>
<evidence type="ECO:0000313" key="1">
    <source>
        <dbReference type="EMBL" id="SUZ82598.1"/>
    </source>
</evidence>
<gene>
    <name evidence="1" type="ORF">METZ01_LOCUS35452</name>
</gene>
<reference evidence="1" key="1">
    <citation type="submission" date="2018-05" db="EMBL/GenBank/DDBJ databases">
        <authorList>
            <person name="Lanie J.A."/>
            <person name="Ng W.-L."/>
            <person name="Kazmierczak K.M."/>
            <person name="Andrzejewski T.M."/>
            <person name="Davidsen T.M."/>
            <person name="Wayne K.J."/>
            <person name="Tettelin H."/>
            <person name="Glass J.I."/>
            <person name="Rusch D."/>
            <person name="Podicherti R."/>
            <person name="Tsui H.-C.T."/>
            <person name="Winkler M.E."/>
        </authorList>
    </citation>
    <scope>NUCLEOTIDE SEQUENCE</scope>
</reference>
<organism evidence="1">
    <name type="scientific">marine metagenome</name>
    <dbReference type="NCBI Taxonomy" id="408172"/>
    <lineage>
        <taxon>unclassified sequences</taxon>
        <taxon>metagenomes</taxon>
        <taxon>ecological metagenomes</taxon>
    </lineage>
</organism>
<dbReference type="EMBL" id="UINC01001515">
    <property type="protein sequence ID" value="SUZ82598.1"/>
    <property type="molecule type" value="Genomic_DNA"/>
</dbReference>